<name>A0A1I7ESM3_9GAMM</name>
<dbReference type="EMBL" id="FPBJ01000001">
    <property type="protein sequence ID" value="SFU26938.1"/>
    <property type="molecule type" value="Genomic_DNA"/>
</dbReference>
<keyword evidence="5" id="KW-1185">Reference proteome</keyword>
<dbReference type="AlphaFoldDB" id="A0A1I7ESM3"/>
<protein>
    <recommendedName>
        <fullName evidence="3">SsrA-binding protein</fullName>
    </recommendedName>
    <alternativeName>
        <fullName evidence="3">Small protein B</fullName>
    </alternativeName>
</protein>
<dbReference type="Proteomes" id="UP000242496">
    <property type="component" value="Unassembled WGS sequence"/>
</dbReference>
<dbReference type="Pfam" id="PF01668">
    <property type="entry name" value="SmpB"/>
    <property type="match status" value="1"/>
</dbReference>
<gene>
    <name evidence="3" type="primary">smpB</name>
    <name evidence="4" type="ORF">SAMN05421784_10173</name>
</gene>
<evidence type="ECO:0000256" key="2">
    <source>
        <dbReference type="ARBA" id="ARBA00022884"/>
    </source>
</evidence>
<evidence type="ECO:0000256" key="1">
    <source>
        <dbReference type="ARBA" id="ARBA00022490"/>
    </source>
</evidence>
<evidence type="ECO:0000313" key="5">
    <source>
        <dbReference type="Proteomes" id="UP000242496"/>
    </source>
</evidence>
<comment type="function">
    <text evidence="3">Required for rescue of stalled ribosomes mediated by trans-translation. Binds to transfer-messenger RNA (tmRNA), required for stable association of tmRNA with ribosomes. tmRNA and SmpB together mimic tRNA shape, replacing the anticodon stem-loop with SmpB. tmRNA is encoded by the ssrA gene; the 2 termini fold to resemble tRNA(Ala) and it encodes a 'tag peptide', a short internal open reading frame. During trans-translation Ala-aminoacylated tmRNA acts like a tRNA, entering the A-site of stalled ribosomes, displacing the stalled mRNA. The ribosome then switches to translate the ORF on the tmRNA; the nascent peptide is terminated with the 'tag peptide' encoded by the tmRNA and targeted for degradation. The ribosome is freed to recommence translation, which seems to be the essential function of trans-translation.</text>
</comment>
<dbReference type="STRING" id="351659.SAMN05421784_10173"/>
<reference evidence="5" key="1">
    <citation type="submission" date="2016-10" db="EMBL/GenBank/DDBJ databases">
        <authorList>
            <person name="Varghese N."/>
            <person name="Submissions S."/>
        </authorList>
    </citation>
    <scope>NUCLEOTIDE SEQUENCE [LARGE SCALE GENOMIC DNA]</scope>
    <source>
        <strain evidence="5">DSM 18168</strain>
    </source>
</reference>
<dbReference type="HAMAP" id="MF_00023">
    <property type="entry name" value="SmpB"/>
    <property type="match status" value="1"/>
</dbReference>
<dbReference type="Gene3D" id="2.40.280.10">
    <property type="match status" value="1"/>
</dbReference>
<comment type="similarity">
    <text evidence="3">Belongs to the SmpB family.</text>
</comment>
<organism evidence="4 5">
    <name type="scientific">Xenorhabdus koppenhoeferi</name>
    <dbReference type="NCBI Taxonomy" id="351659"/>
    <lineage>
        <taxon>Bacteria</taxon>
        <taxon>Pseudomonadati</taxon>
        <taxon>Pseudomonadota</taxon>
        <taxon>Gammaproteobacteria</taxon>
        <taxon>Enterobacterales</taxon>
        <taxon>Morganellaceae</taxon>
        <taxon>Xenorhabdus</taxon>
    </lineage>
</organism>
<dbReference type="GO" id="GO:0070929">
    <property type="term" value="P:trans-translation"/>
    <property type="evidence" value="ECO:0007669"/>
    <property type="project" value="UniProtKB-UniRule"/>
</dbReference>
<dbReference type="PANTHER" id="PTHR30308:SF2">
    <property type="entry name" value="SSRA-BINDING PROTEIN"/>
    <property type="match status" value="1"/>
</dbReference>
<dbReference type="PROSITE" id="PS01317">
    <property type="entry name" value="SSRP"/>
    <property type="match status" value="1"/>
</dbReference>
<dbReference type="GO" id="GO:0070930">
    <property type="term" value="P:trans-translation-dependent protein tagging"/>
    <property type="evidence" value="ECO:0007669"/>
    <property type="project" value="TreeGrafter"/>
</dbReference>
<proteinExistence type="inferred from homology"/>
<dbReference type="GO" id="GO:0005829">
    <property type="term" value="C:cytosol"/>
    <property type="evidence" value="ECO:0007669"/>
    <property type="project" value="TreeGrafter"/>
</dbReference>
<accession>A0A1I7ESM3</accession>
<evidence type="ECO:0000256" key="3">
    <source>
        <dbReference type="HAMAP-Rule" id="MF_00023"/>
    </source>
</evidence>
<dbReference type="GO" id="GO:0003723">
    <property type="term" value="F:RNA binding"/>
    <property type="evidence" value="ECO:0007669"/>
    <property type="project" value="UniProtKB-UniRule"/>
</dbReference>
<dbReference type="InterPro" id="IPR000037">
    <property type="entry name" value="SsrA-bd_prot"/>
</dbReference>
<dbReference type="NCBIfam" id="TIGR00086">
    <property type="entry name" value="smpB"/>
    <property type="match status" value="1"/>
</dbReference>
<dbReference type="PANTHER" id="PTHR30308">
    <property type="entry name" value="TMRNA-BINDING COMPONENT OF TRANS-TRANSLATION TAGGING COMPLEX"/>
    <property type="match status" value="1"/>
</dbReference>
<dbReference type="InterPro" id="IPR023620">
    <property type="entry name" value="SmpB"/>
</dbReference>
<keyword evidence="1 3" id="KW-0963">Cytoplasm</keyword>
<dbReference type="SUPFAM" id="SSF74982">
    <property type="entry name" value="Small protein B (SmpB)"/>
    <property type="match status" value="1"/>
</dbReference>
<keyword evidence="2 3" id="KW-0694">RNA-binding</keyword>
<comment type="subcellular location">
    <subcellularLocation>
        <location evidence="3">Cytoplasm</location>
    </subcellularLocation>
    <text evidence="3">The tmRNA-SmpB complex associates with stalled 70S ribosomes.</text>
</comment>
<dbReference type="CDD" id="cd09294">
    <property type="entry name" value="SmpB"/>
    <property type="match status" value="1"/>
</dbReference>
<evidence type="ECO:0000313" key="4">
    <source>
        <dbReference type="EMBL" id="SFU26938.1"/>
    </source>
</evidence>
<dbReference type="NCBIfam" id="NF003843">
    <property type="entry name" value="PRK05422.1"/>
    <property type="match status" value="1"/>
</dbReference>
<dbReference type="InterPro" id="IPR020081">
    <property type="entry name" value="SsrA-bd_prot_CS"/>
</dbReference>
<sequence>MWLHKNLVTFGTINNNKCVLVAKYHTEEISFINAYSIIQRIMTKKKVHKPGSATIAMNKRARHEYFIEEEFEAGLSLQGWEVKSLRAGKANISESYVLLKDGDAYLFGATITPLNVASSHVVCDPTRLRKLLLNKRELDSLYGRVNREGYTIVALSMYWKNAWSKIKIGVAKGKKAHDKRSDIKEREWKLDRARIMKNSGR</sequence>